<dbReference type="Proteomes" id="UP001420932">
    <property type="component" value="Unassembled WGS sequence"/>
</dbReference>
<organism evidence="2 3">
    <name type="scientific">Stephania yunnanensis</name>
    <dbReference type="NCBI Taxonomy" id="152371"/>
    <lineage>
        <taxon>Eukaryota</taxon>
        <taxon>Viridiplantae</taxon>
        <taxon>Streptophyta</taxon>
        <taxon>Embryophyta</taxon>
        <taxon>Tracheophyta</taxon>
        <taxon>Spermatophyta</taxon>
        <taxon>Magnoliopsida</taxon>
        <taxon>Ranunculales</taxon>
        <taxon>Menispermaceae</taxon>
        <taxon>Menispermoideae</taxon>
        <taxon>Cissampelideae</taxon>
        <taxon>Stephania</taxon>
    </lineage>
</organism>
<evidence type="ECO:0000256" key="1">
    <source>
        <dbReference type="SAM" id="MobiDB-lite"/>
    </source>
</evidence>
<feature type="region of interest" description="Disordered" evidence="1">
    <location>
        <begin position="1"/>
        <end position="77"/>
    </location>
</feature>
<evidence type="ECO:0000313" key="2">
    <source>
        <dbReference type="EMBL" id="KAK9164209.1"/>
    </source>
</evidence>
<dbReference type="EMBL" id="JBBNAF010000002">
    <property type="protein sequence ID" value="KAK9164209.1"/>
    <property type="molecule type" value="Genomic_DNA"/>
</dbReference>
<feature type="compositionally biased region" description="Basic and acidic residues" evidence="1">
    <location>
        <begin position="47"/>
        <end position="63"/>
    </location>
</feature>
<accession>A0AAP0L7U1</accession>
<feature type="compositionally biased region" description="Low complexity" evidence="1">
    <location>
        <begin position="18"/>
        <end position="30"/>
    </location>
</feature>
<comment type="caution">
    <text evidence="2">The sequence shown here is derived from an EMBL/GenBank/DDBJ whole genome shotgun (WGS) entry which is preliminary data.</text>
</comment>
<dbReference type="AlphaFoldDB" id="A0AAP0L7U1"/>
<evidence type="ECO:0000313" key="3">
    <source>
        <dbReference type="Proteomes" id="UP001420932"/>
    </source>
</evidence>
<proteinExistence type="predicted"/>
<gene>
    <name evidence="2" type="ORF">Syun_005111</name>
</gene>
<protein>
    <submittedName>
        <fullName evidence="2">Uncharacterized protein</fullName>
    </submittedName>
</protein>
<name>A0AAP0L7U1_9MAGN</name>
<keyword evidence="3" id="KW-1185">Reference proteome</keyword>
<sequence>MQQQQTAASRPRSVDVNRAAATRGRAAGGSARDRIRDDNTASARSRRHDDGEQQRGEWQRWRDGGAGSGAVTTIARL</sequence>
<reference evidence="2 3" key="1">
    <citation type="submission" date="2024-01" db="EMBL/GenBank/DDBJ databases">
        <title>Genome assemblies of Stephania.</title>
        <authorList>
            <person name="Yang L."/>
        </authorList>
    </citation>
    <scope>NUCLEOTIDE SEQUENCE [LARGE SCALE GENOMIC DNA]</scope>
    <source>
        <strain evidence="2">YNDBR</strain>
        <tissue evidence="2">Leaf</tissue>
    </source>
</reference>